<evidence type="ECO:0000256" key="6">
    <source>
        <dbReference type="SAM" id="MobiDB-lite"/>
    </source>
</evidence>
<dbReference type="SUPFAM" id="SSF56112">
    <property type="entry name" value="Protein kinase-like (PK-like)"/>
    <property type="match status" value="1"/>
</dbReference>
<dbReference type="PANTHER" id="PTHR23171">
    <property type="entry name" value="GDOWN1"/>
    <property type="match status" value="1"/>
</dbReference>
<evidence type="ECO:0000256" key="3">
    <source>
        <dbReference type="ARBA" id="ARBA00022824"/>
    </source>
</evidence>
<dbReference type="GO" id="GO:0016192">
    <property type="term" value="P:vesicle-mediated transport"/>
    <property type="evidence" value="ECO:0007669"/>
    <property type="project" value="UniProtKB-KW"/>
</dbReference>
<dbReference type="SUPFAM" id="SSF57997">
    <property type="entry name" value="Tropomyosin"/>
    <property type="match status" value="2"/>
</dbReference>
<evidence type="ECO:0000256" key="4">
    <source>
        <dbReference type="ARBA" id="ARBA00022892"/>
    </source>
</evidence>
<dbReference type="GO" id="GO:0005634">
    <property type="term" value="C:nucleus"/>
    <property type="evidence" value="ECO:0007669"/>
    <property type="project" value="InterPro"/>
</dbReference>
<dbReference type="PANTHER" id="PTHR23171:SF3">
    <property type="entry name" value="COILED-COIL DOMAIN-CONTAINING PROTEIN 68"/>
    <property type="match status" value="1"/>
</dbReference>
<evidence type="ECO:0000259" key="7">
    <source>
        <dbReference type="Pfam" id="PF12931"/>
    </source>
</evidence>
<dbReference type="OrthoDB" id="8788688at2759"/>
<evidence type="ECO:0000313" key="9">
    <source>
        <dbReference type="Proteomes" id="UP000727407"/>
    </source>
</evidence>
<feature type="compositionally biased region" description="Basic and acidic residues" evidence="6">
    <location>
        <begin position="68"/>
        <end position="84"/>
    </location>
</feature>
<evidence type="ECO:0000256" key="5">
    <source>
        <dbReference type="SAM" id="Coils"/>
    </source>
</evidence>
<keyword evidence="2" id="KW-0813">Transport</keyword>
<feature type="region of interest" description="Disordered" evidence="6">
    <location>
        <begin position="1"/>
        <end position="85"/>
    </location>
</feature>
<feature type="non-terminal residue" evidence="8">
    <location>
        <position position="1"/>
    </location>
</feature>
<comment type="caution">
    <text evidence="8">The sequence shown here is derived from an EMBL/GenBank/DDBJ whole genome shotgun (WGS) entry which is preliminary data.</text>
</comment>
<feature type="compositionally biased region" description="Low complexity" evidence="6">
    <location>
        <begin position="1000"/>
        <end position="1011"/>
    </location>
</feature>
<reference evidence="8" key="1">
    <citation type="submission" date="2020-07" db="EMBL/GenBank/DDBJ databases">
        <title>Clarias magur genome sequencing, assembly and annotation.</title>
        <authorList>
            <person name="Kushwaha B."/>
            <person name="Kumar R."/>
            <person name="Das P."/>
            <person name="Joshi C.G."/>
            <person name="Kumar D."/>
            <person name="Nagpure N.S."/>
            <person name="Pandey M."/>
            <person name="Agarwal S."/>
            <person name="Srivastava S."/>
            <person name="Singh M."/>
            <person name="Sahoo L."/>
            <person name="Jayasankar P."/>
            <person name="Meher P.K."/>
            <person name="Koringa P.G."/>
            <person name="Iquebal M.A."/>
            <person name="Das S.P."/>
            <person name="Bit A."/>
            <person name="Patnaik S."/>
            <person name="Patel N."/>
            <person name="Shah T.M."/>
            <person name="Hinsu A."/>
            <person name="Jena J.K."/>
        </authorList>
    </citation>
    <scope>NUCLEOTIDE SEQUENCE</scope>
    <source>
        <strain evidence="8">CIFAMagur01</strain>
        <tissue evidence="8">Testis</tissue>
    </source>
</reference>
<gene>
    <name evidence="8" type="primary">myzap</name>
    <name evidence="8" type="ORF">DAT39_003688</name>
</gene>
<comment type="subcellular location">
    <subcellularLocation>
        <location evidence="1">Endoplasmic reticulum</location>
    </subcellularLocation>
</comment>
<organism evidence="8 9">
    <name type="scientific">Clarias magur</name>
    <name type="common">Asian catfish</name>
    <name type="synonym">Macropteronotus magur</name>
    <dbReference type="NCBI Taxonomy" id="1594786"/>
    <lineage>
        <taxon>Eukaryota</taxon>
        <taxon>Metazoa</taxon>
        <taxon>Chordata</taxon>
        <taxon>Craniata</taxon>
        <taxon>Vertebrata</taxon>
        <taxon>Euteleostomi</taxon>
        <taxon>Actinopterygii</taxon>
        <taxon>Neopterygii</taxon>
        <taxon>Teleostei</taxon>
        <taxon>Ostariophysi</taxon>
        <taxon>Siluriformes</taxon>
        <taxon>Clariidae</taxon>
        <taxon>Clarias</taxon>
    </lineage>
</organism>
<evidence type="ECO:0000256" key="1">
    <source>
        <dbReference type="ARBA" id="ARBA00004240"/>
    </source>
</evidence>
<keyword evidence="3" id="KW-0256">Endoplasmic reticulum</keyword>
<feature type="domain" description="Sec16 Sec23-binding" evidence="7">
    <location>
        <begin position="539"/>
        <end position="628"/>
    </location>
</feature>
<feature type="compositionally biased region" description="Basic and acidic residues" evidence="6">
    <location>
        <begin position="43"/>
        <end position="53"/>
    </location>
</feature>
<dbReference type="InterPro" id="IPR051375">
    <property type="entry name" value="Tuftelin_GRINL1A/MYZAP/CCD68"/>
</dbReference>
<keyword evidence="5" id="KW-0175">Coiled coil</keyword>
<dbReference type="InterPro" id="IPR011009">
    <property type="entry name" value="Kinase-like_dom_sf"/>
</dbReference>
<dbReference type="InterPro" id="IPR026213">
    <property type="entry name" value="GRINL1"/>
</dbReference>
<proteinExistence type="predicted"/>
<evidence type="ECO:0000256" key="2">
    <source>
        <dbReference type="ARBA" id="ARBA00022448"/>
    </source>
</evidence>
<keyword evidence="4" id="KW-0931">ER-Golgi transport</keyword>
<protein>
    <submittedName>
        <fullName evidence="8">Myocardial zonula adherens protein-like isoform X1</fullName>
    </submittedName>
</protein>
<feature type="region of interest" description="Disordered" evidence="6">
    <location>
        <begin position="988"/>
        <end position="1051"/>
    </location>
</feature>
<name>A0A8J4UUE2_CLAMG</name>
<evidence type="ECO:0000313" key="8">
    <source>
        <dbReference type="EMBL" id="KAF5906562.1"/>
    </source>
</evidence>
<dbReference type="Gene3D" id="3.30.200.20">
    <property type="entry name" value="Phosphorylase Kinase, domain 1"/>
    <property type="match status" value="1"/>
</dbReference>
<dbReference type="PRINTS" id="PR02085">
    <property type="entry name" value="POLR2GRINL1"/>
</dbReference>
<feature type="coiled-coil region" evidence="5">
    <location>
        <begin position="213"/>
        <end position="343"/>
    </location>
</feature>
<dbReference type="AlphaFoldDB" id="A0A8J4UUE2"/>
<dbReference type="Pfam" id="PF12931">
    <property type="entry name" value="TPR_Sec16"/>
    <property type="match status" value="1"/>
</dbReference>
<keyword evidence="9" id="KW-1185">Reference proteome</keyword>
<dbReference type="GO" id="GO:0005783">
    <property type="term" value="C:endoplasmic reticulum"/>
    <property type="evidence" value="ECO:0007669"/>
    <property type="project" value="UniProtKB-SubCell"/>
</dbReference>
<dbReference type="Proteomes" id="UP000727407">
    <property type="component" value="Unassembled WGS sequence"/>
</dbReference>
<dbReference type="InterPro" id="IPR024298">
    <property type="entry name" value="Sec16_Sec23-bd"/>
</dbReference>
<feature type="compositionally biased region" description="Basic and acidic residues" evidence="6">
    <location>
        <begin position="1018"/>
        <end position="1032"/>
    </location>
</feature>
<dbReference type="GO" id="GO:0003711">
    <property type="term" value="F:transcription elongation factor activity"/>
    <property type="evidence" value="ECO:0007669"/>
    <property type="project" value="InterPro"/>
</dbReference>
<dbReference type="EMBL" id="QNUK01000031">
    <property type="protein sequence ID" value="KAF5906562.1"/>
    <property type="molecule type" value="Genomic_DNA"/>
</dbReference>
<feature type="region of interest" description="Disordered" evidence="6">
    <location>
        <begin position="893"/>
        <end position="917"/>
    </location>
</feature>
<sequence length="1064" mass="121140">MLRNGPAGSMLTTTSTPDQRSERGVRRLRLTLRSEDIPGGQNERTKSYPRSDGKMVNGTWMKKNGLMQRERPPGRESPVEEKHSYSLTNGDVAERETLPGLRVYGAVQQEVMARDRPTSDLADEMRYIREVRDSLEKVRERMYGQFGGMQQSIQKLSQELKVANSHKNYLEAEVKTGRAALDSFDQMNSSLISANIDLQKSLLESCQGRVGNREEMKALRSSFEKTEEKLRERERQLAAAHAENHILKQQVESSQEASAQALKQLSDQLQQQYDQQLQEQETKHREEIEALRAQLEEYMRRLEEAERNMKLAEAKIAERDQRISEVERLLDCMAQEKAHLTQKLCDCEKRLRSMGEDQLDSVGAKKAEQLQKEASELKDRIKHLNDMVFCQQRKVKGMIEEVTTLRADVARKDAYISELLDRLAIVECENNELEDKLKYFMSVQKATETKPIMKDIGVGCDFTISSKMQIEDLLCFIERKAQECLQHLDKSDQKETYCFWKIMELLCCKNGKVPLADVGVLLFRSYKLLKKKLWGVTTQDDWCLSLARLLCSAAPDDEHLNAVNEMVEKFDSEGLTYAAHICYVVAQEKLESCQGFSFELIGCDSLPGSQTALREAIERTEIYKYYHAFKLAELSLSDQAFEYCKTIARAIATFPRDITQTTMELTIALSERLLHAKGRDPEWLANLRQLHTDKMFKPKELECGLMTSEMFARHLPRLESQITPQEAFESRYIPGEPLGEGAFGSICAGVCRADGKQIAMKYVCKSRSDLFITIVAIKHAGKSPNDRFITIGFTGDLESKSKEQLYEILTRQEKLLNNKRFVQNLSDKGKKISEFVEKVRHALATKEEEEKKQASLASVRTEFQAKYQQAFTQRQHVVSADVCAASARLAENQDLNTEEEAPRRAEGAHNSFPLETTDTRETMSAAASGNADRAKDTDLTEAFERVTLSEENTIPPRDSTTNPFLGSQQQMKPHYIEVLERSNVKEARPRFRLNQLPVKSASPSPGQSPGSVTPLSAEARRERDRKHLDDITAAKLPPLHHSPAQLLSLEESVTILKEQTKKYQ</sequence>
<dbReference type="GO" id="GO:0006368">
    <property type="term" value="P:transcription elongation by RNA polymerase II"/>
    <property type="evidence" value="ECO:0007669"/>
    <property type="project" value="InterPro"/>
</dbReference>
<dbReference type="Pfam" id="PF15328">
    <property type="entry name" value="GCOM2"/>
    <property type="match status" value="1"/>
</dbReference>
<accession>A0A8J4UUE2</accession>
<dbReference type="GO" id="GO:0035556">
    <property type="term" value="P:intracellular signal transduction"/>
    <property type="evidence" value="ECO:0007669"/>
    <property type="project" value="TreeGrafter"/>
</dbReference>